<gene>
    <name evidence="1" type="ORF">K488DRAFT_43465</name>
</gene>
<keyword evidence="2" id="KW-1185">Reference proteome</keyword>
<comment type="caution">
    <text evidence="1">The sequence shown here is derived from an EMBL/GenBank/DDBJ whole genome shotgun (WGS) entry which is preliminary data.</text>
</comment>
<reference evidence="1" key="2">
    <citation type="journal article" date="2022" name="New Phytol.">
        <title>Evolutionary transition to the ectomycorrhizal habit in the genomes of a hyperdiverse lineage of mushroom-forming fungi.</title>
        <authorList>
            <person name="Looney B."/>
            <person name="Miyauchi S."/>
            <person name="Morin E."/>
            <person name="Drula E."/>
            <person name="Courty P.E."/>
            <person name="Kohler A."/>
            <person name="Kuo A."/>
            <person name="LaButti K."/>
            <person name="Pangilinan J."/>
            <person name="Lipzen A."/>
            <person name="Riley R."/>
            <person name="Andreopoulos W."/>
            <person name="He G."/>
            <person name="Johnson J."/>
            <person name="Nolan M."/>
            <person name="Tritt A."/>
            <person name="Barry K.W."/>
            <person name="Grigoriev I.V."/>
            <person name="Nagy L.G."/>
            <person name="Hibbett D."/>
            <person name="Henrissat B."/>
            <person name="Matheny P.B."/>
            <person name="Labbe J."/>
            <person name="Martin F.M."/>
        </authorList>
    </citation>
    <scope>NUCLEOTIDE SEQUENCE</scope>
    <source>
        <strain evidence="1">EC-137</strain>
    </source>
</reference>
<accession>A0ACB8QU14</accession>
<protein>
    <submittedName>
        <fullName evidence="1">Glutathione S-transferase-like protein</fullName>
    </submittedName>
</protein>
<name>A0ACB8QU14_9AGAM</name>
<organism evidence="1 2">
    <name type="scientific">Vararia minispora EC-137</name>
    <dbReference type="NCBI Taxonomy" id="1314806"/>
    <lineage>
        <taxon>Eukaryota</taxon>
        <taxon>Fungi</taxon>
        <taxon>Dikarya</taxon>
        <taxon>Basidiomycota</taxon>
        <taxon>Agaricomycotina</taxon>
        <taxon>Agaricomycetes</taxon>
        <taxon>Russulales</taxon>
        <taxon>Lachnocladiaceae</taxon>
        <taxon>Vararia</taxon>
    </lineage>
</organism>
<reference evidence="1" key="1">
    <citation type="submission" date="2021-02" db="EMBL/GenBank/DDBJ databases">
        <authorList>
            <consortium name="DOE Joint Genome Institute"/>
            <person name="Ahrendt S."/>
            <person name="Looney B.P."/>
            <person name="Miyauchi S."/>
            <person name="Morin E."/>
            <person name="Drula E."/>
            <person name="Courty P.E."/>
            <person name="Chicoki N."/>
            <person name="Fauchery L."/>
            <person name="Kohler A."/>
            <person name="Kuo A."/>
            <person name="Labutti K."/>
            <person name="Pangilinan J."/>
            <person name="Lipzen A."/>
            <person name="Riley R."/>
            <person name="Andreopoulos W."/>
            <person name="He G."/>
            <person name="Johnson J."/>
            <person name="Barry K.W."/>
            <person name="Grigoriev I.V."/>
            <person name="Nagy L."/>
            <person name="Hibbett D."/>
            <person name="Henrissat B."/>
            <person name="Matheny P.B."/>
            <person name="Labbe J."/>
            <person name="Martin F."/>
        </authorList>
    </citation>
    <scope>NUCLEOTIDE SEQUENCE</scope>
    <source>
        <strain evidence="1">EC-137</strain>
    </source>
</reference>
<dbReference type="EMBL" id="MU273486">
    <property type="protein sequence ID" value="KAI0035323.1"/>
    <property type="molecule type" value="Genomic_DNA"/>
</dbReference>
<proteinExistence type="predicted"/>
<dbReference type="Proteomes" id="UP000814128">
    <property type="component" value="Unassembled WGS sequence"/>
</dbReference>
<evidence type="ECO:0000313" key="2">
    <source>
        <dbReference type="Proteomes" id="UP000814128"/>
    </source>
</evidence>
<sequence length="229" mass="26232">MSSEKPIVFYTGRTPNGFKVSVFLEELKAAYGGPDYDTRPLNMGKNEQKEPWFIAINPNGRIPAITDRSRNNFNVFESGAILLYLAQHYDKERRFTFDPATEPDDYSEMLQWIFFTHGGVGPMHGQAGFFSRMTEKIPYAINRYVNETKRLYSVLEIRLKDRDYLAGPGRGKYTIADSNLWGWVRLHAGTITPTLDEWPGLKAWNERIAARPAHQAGINVPPEGWDKKQ</sequence>
<evidence type="ECO:0000313" key="1">
    <source>
        <dbReference type="EMBL" id="KAI0035323.1"/>
    </source>
</evidence>